<dbReference type="PROSITE" id="PS00608">
    <property type="entry name" value="GLYCOSYL_HYDROL_F2_2"/>
    <property type="match status" value="1"/>
</dbReference>
<dbReference type="EC" id="3.2.1.23" evidence="3 8"/>
<dbReference type="InterPro" id="IPR036156">
    <property type="entry name" value="Beta-gal/glucu_dom_sf"/>
</dbReference>
<dbReference type="SUPFAM" id="SSF49785">
    <property type="entry name" value="Galactose-binding domain-like"/>
    <property type="match status" value="1"/>
</dbReference>
<dbReference type="InterPro" id="IPR032312">
    <property type="entry name" value="LacZ_4"/>
</dbReference>
<dbReference type="Gene3D" id="2.60.40.10">
    <property type="entry name" value="Immunoglobulins"/>
    <property type="match status" value="2"/>
</dbReference>
<protein>
    <recommendedName>
        <fullName evidence="4 8">Beta-galactosidase</fullName>
        <ecNumber evidence="3 8">3.2.1.23</ecNumber>
    </recommendedName>
    <alternativeName>
        <fullName evidence="7 8">Lactase</fullName>
    </alternativeName>
</protein>
<evidence type="ECO:0000256" key="6">
    <source>
        <dbReference type="ARBA" id="ARBA00023295"/>
    </source>
</evidence>
<dbReference type="SUPFAM" id="SSF74650">
    <property type="entry name" value="Galactose mutarotase-like"/>
    <property type="match status" value="1"/>
</dbReference>
<dbReference type="InterPro" id="IPR008979">
    <property type="entry name" value="Galactose-bd-like_sf"/>
</dbReference>
<dbReference type="InterPro" id="IPR017853">
    <property type="entry name" value="GH"/>
</dbReference>
<dbReference type="InterPro" id="IPR023230">
    <property type="entry name" value="Glyco_hydro_2_CS"/>
</dbReference>
<comment type="catalytic activity">
    <reaction evidence="1 8">
        <text>Hydrolysis of terminal non-reducing beta-D-galactose residues in beta-D-galactosides.</text>
        <dbReference type="EC" id="3.2.1.23"/>
    </reaction>
</comment>
<dbReference type="SUPFAM" id="SSF51445">
    <property type="entry name" value="(Trans)glycosidases"/>
    <property type="match status" value="1"/>
</dbReference>
<dbReference type="PANTHER" id="PTHR46323:SF2">
    <property type="entry name" value="BETA-GALACTOSIDASE"/>
    <property type="match status" value="1"/>
</dbReference>
<evidence type="ECO:0000256" key="3">
    <source>
        <dbReference type="ARBA" id="ARBA00012756"/>
    </source>
</evidence>
<evidence type="ECO:0000313" key="11">
    <source>
        <dbReference type="Proteomes" id="UP000199300"/>
    </source>
</evidence>
<dbReference type="PANTHER" id="PTHR46323">
    <property type="entry name" value="BETA-GALACTOSIDASE"/>
    <property type="match status" value="1"/>
</dbReference>
<dbReference type="InterPro" id="IPR006102">
    <property type="entry name" value="Ig-like_GH2"/>
</dbReference>
<evidence type="ECO:0000256" key="1">
    <source>
        <dbReference type="ARBA" id="ARBA00001412"/>
    </source>
</evidence>
<gene>
    <name evidence="10" type="ORF">SAMN04488134_101683</name>
</gene>
<dbReference type="SUPFAM" id="SSF49303">
    <property type="entry name" value="beta-Galactosidase/glucuronidase domain"/>
    <property type="match status" value="2"/>
</dbReference>
<accession>A0A1H8INI5</accession>
<dbReference type="Pfam" id="PF00703">
    <property type="entry name" value="Glyco_hydro_2"/>
    <property type="match status" value="1"/>
</dbReference>
<dbReference type="InterPro" id="IPR014718">
    <property type="entry name" value="GH-type_carb-bd"/>
</dbReference>
<dbReference type="Proteomes" id="UP000199300">
    <property type="component" value="Unassembled WGS sequence"/>
</dbReference>
<feature type="domain" description="Beta galactosidase small chain/" evidence="9">
    <location>
        <begin position="765"/>
        <end position="1035"/>
    </location>
</feature>
<reference evidence="10 11" key="1">
    <citation type="submission" date="2016-10" db="EMBL/GenBank/DDBJ databases">
        <authorList>
            <person name="de Groot N.N."/>
        </authorList>
    </citation>
    <scope>NUCLEOTIDE SEQUENCE [LARGE SCALE GENOMIC DNA]</scope>
    <source>
        <strain evidence="10 11">CGMCC 1.10434</strain>
    </source>
</reference>
<dbReference type="GO" id="GO:0005990">
    <property type="term" value="P:lactose catabolic process"/>
    <property type="evidence" value="ECO:0007669"/>
    <property type="project" value="TreeGrafter"/>
</dbReference>
<evidence type="ECO:0000256" key="4">
    <source>
        <dbReference type="ARBA" id="ARBA00013303"/>
    </source>
</evidence>
<dbReference type="GO" id="GO:0009341">
    <property type="term" value="C:beta-galactosidase complex"/>
    <property type="evidence" value="ECO:0007669"/>
    <property type="project" value="InterPro"/>
</dbReference>
<dbReference type="AlphaFoldDB" id="A0A1H8INI5"/>
<dbReference type="InterPro" id="IPR023232">
    <property type="entry name" value="Glyco_hydro_2_AS"/>
</dbReference>
<dbReference type="Gene3D" id="2.60.120.260">
    <property type="entry name" value="Galactose-binding domain-like"/>
    <property type="match status" value="1"/>
</dbReference>
<dbReference type="InterPro" id="IPR006104">
    <property type="entry name" value="Glyco_hydro_2_N"/>
</dbReference>
<dbReference type="GO" id="GO:0004565">
    <property type="term" value="F:beta-galactosidase activity"/>
    <property type="evidence" value="ECO:0007669"/>
    <property type="project" value="UniProtKB-EC"/>
</dbReference>
<evidence type="ECO:0000256" key="7">
    <source>
        <dbReference type="ARBA" id="ARBA00032230"/>
    </source>
</evidence>
<evidence type="ECO:0000256" key="8">
    <source>
        <dbReference type="RuleBase" id="RU361154"/>
    </source>
</evidence>
<dbReference type="InterPro" id="IPR004199">
    <property type="entry name" value="B-gal_small/dom_5"/>
</dbReference>
<name>A0A1H8INI5_9BACI</name>
<dbReference type="Gene3D" id="3.20.20.80">
    <property type="entry name" value="Glycosidases"/>
    <property type="match status" value="1"/>
</dbReference>
<dbReference type="InterPro" id="IPR006103">
    <property type="entry name" value="Glyco_hydro_2_cat"/>
</dbReference>
<evidence type="ECO:0000259" key="9">
    <source>
        <dbReference type="SMART" id="SM01038"/>
    </source>
</evidence>
<keyword evidence="5 8" id="KW-0378">Hydrolase</keyword>
<dbReference type="OrthoDB" id="9762066at2"/>
<dbReference type="InterPro" id="IPR011013">
    <property type="entry name" value="Gal_mutarotase_sf_dom"/>
</dbReference>
<keyword evidence="11" id="KW-1185">Reference proteome</keyword>
<dbReference type="STRING" id="872970.SAMN04488134_101683"/>
<dbReference type="InterPro" id="IPR013783">
    <property type="entry name" value="Ig-like_fold"/>
</dbReference>
<organism evidence="10 11">
    <name type="scientific">Amphibacillus marinus</name>
    <dbReference type="NCBI Taxonomy" id="872970"/>
    <lineage>
        <taxon>Bacteria</taxon>
        <taxon>Bacillati</taxon>
        <taxon>Bacillota</taxon>
        <taxon>Bacilli</taxon>
        <taxon>Bacillales</taxon>
        <taxon>Bacillaceae</taxon>
        <taxon>Amphibacillus</taxon>
    </lineage>
</organism>
<evidence type="ECO:0000313" key="10">
    <source>
        <dbReference type="EMBL" id="SEN70510.1"/>
    </source>
</evidence>
<dbReference type="Gene3D" id="2.70.98.10">
    <property type="match status" value="1"/>
</dbReference>
<dbReference type="PRINTS" id="PR00132">
    <property type="entry name" value="GLHYDRLASE2"/>
</dbReference>
<dbReference type="InterPro" id="IPR050347">
    <property type="entry name" value="Bact_Beta-galactosidase"/>
</dbReference>
<evidence type="ECO:0000256" key="2">
    <source>
        <dbReference type="ARBA" id="ARBA00007401"/>
    </source>
</evidence>
<dbReference type="Pfam" id="PF16353">
    <property type="entry name" value="LacZ_4"/>
    <property type="match status" value="1"/>
</dbReference>
<dbReference type="Pfam" id="PF02929">
    <property type="entry name" value="Bgal_small_N"/>
    <property type="match status" value="1"/>
</dbReference>
<dbReference type="PROSITE" id="PS00719">
    <property type="entry name" value="GLYCOSYL_HYDROL_F2_1"/>
    <property type="match status" value="1"/>
</dbReference>
<dbReference type="GO" id="GO:0030246">
    <property type="term" value="F:carbohydrate binding"/>
    <property type="evidence" value="ECO:0007669"/>
    <property type="project" value="InterPro"/>
</dbReference>
<dbReference type="RefSeq" id="WP_091494806.1">
    <property type="nucleotide sequence ID" value="NZ_FODJ01000001.1"/>
</dbReference>
<dbReference type="EMBL" id="FODJ01000001">
    <property type="protein sequence ID" value="SEN70510.1"/>
    <property type="molecule type" value="Genomic_DNA"/>
</dbReference>
<comment type="similarity">
    <text evidence="2 8">Belongs to the glycosyl hydrolase 2 family.</text>
</comment>
<proteinExistence type="inferred from homology"/>
<sequence>MIKEVKKLAYKAPKNGYPEWNNNPEIFQLNRCDAHATLMPFESIEQALRNKREDSSFYQSLNGQWFFSFCERPSERIVDFYQPSYEHSDWKEIKVPSHWQLQGYDYPQYTNATYPWVEKDQIEPPFAPTNYNPVGQYVKTFTLPSDWQGVPVYLHFEGVESAFYVWLNGELVGYSEDTFTAAEFDLSPYLIEGENKLAVEVYRWCDGSWLEDQDFWRLSGIFRDVYLYRTPTIHIRDLYTRTDLDQDYLNAQLNIQLKLTNYFNVAAVTEVSAQLYDATLVPVFNEPLTKIVDFKQEAVDISLTEVVNAPLKWSAEDPNLYQLVVSLYDQAGNLIEAQSSYVGFRKFELQDGLMKLNGKRIIFKGVNRHEFAADKGRAVSYDDMVADIKLMKQYNINAVRTSHYPNNTIWYDLCDRYGLYVIDETNIETHGTWRYGQTGLGDAVPGSKPEWTENVLDRCRSMFERDKNHPSILIWSLGNESFGGDNFLKMYQFLKERDPDRLVHYEGIFHYRESEACSDIESTMYINPDGVERYAREAKDGAKPYLLCEFSHAMGNSLGNFYKYTELFDRYPILQGGFIWDWKDQALLTKTEDGRPYLAYGGDFGESPHDGNFSGNGIIFADGTVSPKIYEVKKCYENIAVKAVDLEQGQFVIANKFLFKNLREYQLNWVITSDGEEIANGAMQVNVKPGEEVACQLAYQLPKKALPSDEHVLTISFVEPHAQLWCKANHEIAFEQFILPTVLEKLATTEVTGNLAITEQQSTFTVETELGSIKFSKESGLLSEFIINQHNVITTPISPNFWRAPTDNDRGNKFNQRSQVWQDANQGRQLSALEYQLGTDSVEVTSRFVYPALNQTTLVLSYGIKASGELTVNYQLNPGQQLADLPEIGLMFTLNKEMDQLLWYGNGPHESYWDRQHGAKLGLYKSTVSDQFVPYLKPQECGNHTAVRFANIQSATGVGLNITGLPSVELSVLPYTPEQLERASHAYQLPKSEHTVVRINLAQTGVGGDDSWGQRTHPEFTLPANRSYHFTFMIKLVN</sequence>
<keyword evidence="6 8" id="KW-0326">Glycosidase</keyword>
<dbReference type="Pfam" id="PF02837">
    <property type="entry name" value="Glyco_hydro_2_N"/>
    <property type="match status" value="1"/>
</dbReference>
<dbReference type="Pfam" id="PF02836">
    <property type="entry name" value="Glyco_hydro_2_C"/>
    <property type="match status" value="1"/>
</dbReference>
<evidence type="ECO:0000256" key="5">
    <source>
        <dbReference type="ARBA" id="ARBA00022801"/>
    </source>
</evidence>
<dbReference type="SMART" id="SM01038">
    <property type="entry name" value="Bgal_small_N"/>
    <property type="match status" value="1"/>
</dbReference>
<dbReference type="InterPro" id="IPR006101">
    <property type="entry name" value="Glyco_hydro_2"/>
</dbReference>